<dbReference type="InterPro" id="IPR005548">
    <property type="entry name" value="Cell_div_FtsQ/DivIB_C"/>
</dbReference>
<evidence type="ECO:0000313" key="2">
    <source>
        <dbReference type="EMBL" id="MPM63533.1"/>
    </source>
</evidence>
<proteinExistence type="predicted"/>
<evidence type="ECO:0000259" key="1">
    <source>
        <dbReference type="Pfam" id="PF03799"/>
    </source>
</evidence>
<organism evidence="2">
    <name type="scientific">bioreactor metagenome</name>
    <dbReference type="NCBI Taxonomy" id="1076179"/>
    <lineage>
        <taxon>unclassified sequences</taxon>
        <taxon>metagenomes</taxon>
        <taxon>ecological metagenomes</taxon>
    </lineage>
</organism>
<protein>
    <recommendedName>
        <fullName evidence="1">Cell division protein FtsQ/DivIB C-terminal domain-containing protein</fullName>
    </recommendedName>
</protein>
<reference evidence="2" key="1">
    <citation type="submission" date="2019-08" db="EMBL/GenBank/DDBJ databases">
        <authorList>
            <person name="Kucharzyk K."/>
            <person name="Murdoch R.W."/>
            <person name="Higgins S."/>
            <person name="Loffler F."/>
        </authorList>
    </citation>
    <scope>NUCLEOTIDE SEQUENCE</scope>
</reference>
<dbReference type="Pfam" id="PF03799">
    <property type="entry name" value="FtsQ_DivIB_C"/>
    <property type="match status" value="1"/>
</dbReference>
<dbReference type="GO" id="GO:0051301">
    <property type="term" value="P:cell division"/>
    <property type="evidence" value="ECO:0007669"/>
    <property type="project" value="UniProtKB-KW"/>
</dbReference>
<comment type="caution">
    <text evidence="2">The sequence shown here is derived from an EMBL/GenBank/DDBJ whole genome shotgun (WGS) entry which is preliminary data.</text>
</comment>
<dbReference type="EMBL" id="VSSQ01019470">
    <property type="protein sequence ID" value="MPM63533.1"/>
    <property type="molecule type" value="Genomic_DNA"/>
</dbReference>
<gene>
    <name evidence="2" type="ORF">SDC9_110413</name>
</gene>
<name>A0A645BJY0_9ZZZZ</name>
<dbReference type="AlphaFoldDB" id="A0A645BJY0"/>
<sequence length="149" mass="16694">MIVSVNENRVCGYIEYLGSYLYIDRSGKVIDINKETKESLPIIEGLKFSSFTINTKIPVENQDAFLTALAVSNAMSKYEVLDDAVSINVSDIQNLYAYIDNIKVLLGDNSRIEEKIKTMAEAVKEIPEGDRGTLDLTDLSKPIIFKYTT</sequence>
<feature type="domain" description="Cell division protein FtsQ/DivIB C-terminal" evidence="1">
    <location>
        <begin position="18"/>
        <end position="128"/>
    </location>
</feature>
<accession>A0A645BJY0</accession>